<organism evidence="1">
    <name type="scientific">uncultured virus</name>
    <dbReference type="NCBI Taxonomy" id="340016"/>
    <lineage>
        <taxon>Viruses</taxon>
        <taxon>environmental samples</taxon>
    </lineage>
</organism>
<dbReference type="Gene3D" id="2.60.120.620">
    <property type="entry name" value="q2cbj1_9rhob like domain"/>
    <property type="match status" value="1"/>
</dbReference>
<evidence type="ECO:0000313" key="1">
    <source>
        <dbReference type="EMBL" id="ASE99772.1"/>
    </source>
</evidence>
<proteinExistence type="predicted"/>
<sequence>MNHVLQIHDFLSTEECDRILDKYKTQTVDDKAYEHTGYQYCIMNCADDVDWIIKSKEGKAIKMYLDAFPEAEWTPHAWRLEELLFKHWKPGSYFHNWHSENCLQHPYRVLNFQIYLSDHNCGTQFFNEQVIKSDKGKMVMFPAYFTHTHRGQACPHNKDRYMLGGYFHYFDKRLMW</sequence>
<accession>A0A218MKH4</accession>
<reference evidence="1" key="1">
    <citation type="submission" date="2016-10" db="EMBL/GenBank/DDBJ databases">
        <authorList>
            <person name="Varghese N."/>
        </authorList>
    </citation>
    <scope>NUCLEOTIDE SEQUENCE</scope>
</reference>
<name>A0A218MKH4_9VIRU</name>
<dbReference type="EMBL" id="KY052794">
    <property type="protein sequence ID" value="ASE99772.1"/>
    <property type="molecule type" value="Genomic_DNA"/>
</dbReference>
<reference evidence="1" key="2">
    <citation type="journal article" date="2017" name="Nat. Commun.">
        <title>Single-virus genomics reveals hidden cosmopolitan and abundant viruses.</title>
        <authorList>
            <person name="Martinez-Hernandez F."/>
            <person name="Fornas O."/>
            <person name="Lluesma Gomez M."/>
            <person name="Bolduc B."/>
            <person name="de la Cruz Pena M.J."/>
            <person name="Martinez J.M."/>
            <person name="Anton J."/>
            <person name="Gasol J.M."/>
            <person name="Rosselli R."/>
            <person name="Rodriguez-Valera F."/>
            <person name="Sullivan M.B."/>
            <person name="Acinas S.G."/>
            <person name="Martinez-Garcia M."/>
        </authorList>
    </citation>
    <scope>NUCLEOTIDE SEQUENCE</scope>
</reference>
<protein>
    <submittedName>
        <fullName evidence="1">Putative prolyl 4-hydroxylase</fullName>
    </submittedName>
</protein>